<dbReference type="EMBL" id="MLJW01000302">
    <property type="protein sequence ID" value="OIQ90137.1"/>
    <property type="molecule type" value="Genomic_DNA"/>
</dbReference>
<evidence type="ECO:0000313" key="7">
    <source>
        <dbReference type="EMBL" id="OIQ90137.1"/>
    </source>
</evidence>
<keyword evidence="7" id="KW-0436">Ligase</keyword>
<dbReference type="InterPro" id="IPR051533">
    <property type="entry name" value="WaaL-like"/>
</dbReference>
<evidence type="ECO:0000259" key="6">
    <source>
        <dbReference type="Pfam" id="PF04932"/>
    </source>
</evidence>
<accession>A0A1J5R2H7</accession>
<dbReference type="Pfam" id="PF04932">
    <property type="entry name" value="Wzy_C"/>
    <property type="match status" value="1"/>
</dbReference>
<feature type="domain" description="O-antigen ligase-related" evidence="6">
    <location>
        <begin position="185"/>
        <end position="340"/>
    </location>
</feature>
<dbReference type="AlphaFoldDB" id="A0A1J5R2H7"/>
<feature type="transmembrane region" description="Helical" evidence="5">
    <location>
        <begin position="360"/>
        <end position="378"/>
    </location>
</feature>
<proteinExistence type="predicted"/>
<evidence type="ECO:0000256" key="1">
    <source>
        <dbReference type="ARBA" id="ARBA00004141"/>
    </source>
</evidence>
<evidence type="ECO:0000256" key="3">
    <source>
        <dbReference type="ARBA" id="ARBA00022989"/>
    </source>
</evidence>
<organism evidence="7">
    <name type="scientific">mine drainage metagenome</name>
    <dbReference type="NCBI Taxonomy" id="410659"/>
    <lineage>
        <taxon>unclassified sequences</taxon>
        <taxon>metagenomes</taxon>
        <taxon>ecological metagenomes</taxon>
    </lineage>
</organism>
<feature type="transmembrane region" description="Helical" evidence="5">
    <location>
        <begin position="111"/>
        <end position="131"/>
    </location>
</feature>
<comment type="subcellular location">
    <subcellularLocation>
        <location evidence="1">Membrane</location>
        <topology evidence="1">Multi-pass membrane protein</topology>
    </subcellularLocation>
</comment>
<evidence type="ECO:0000256" key="4">
    <source>
        <dbReference type="ARBA" id="ARBA00023136"/>
    </source>
</evidence>
<feature type="transmembrane region" description="Helical" evidence="5">
    <location>
        <begin position="225"/>
        <end position="242"/>
    </location>
</feature>
<evidence type="ECO:0000256" key="2">
    <source>
        <dbReference type="ARBA" id="ARBA00022692"/>
    </source>
</evidence>
<dbReference type="PANTHER" id="PTHR37422">
    <property type="entry name" value="TEICHURONIC ACID BIOSYNTHESIS PROTEIN TUAE"/>
    <property type="match status" value="1"/>
</dbReference>
<dbReference type="GO" id="GO:0016874">
    <property type="term" value="F:ligase activity"/>
    <property type="evidence" value="ECO:0007669"/>
    <property type="project" value="UniProtKB-KW"/>
</dbReference>
<name>A0A1J5R2H7_9ZZZZ</name>
<keyword evidence="3 5" id="KW-1133">Transmembrane helix</keyword>
<reference evidence="7" key="1">
    <citation type="submission" date="2016-10" db="EMBL/GenBank/DDBJ databases">
        <title>Sequence of Gallionella enrichment culture.</title>
        <authorList>
            <person name="Poehlein A."/>
            <person name="Muehling M."/>
            <person name="Daniel R."/>
        </authorList>
    </citation>
    <scope>NUCLEOTIDE SEQUENCE</scope>
</reference>
<keyword evidence="2 5" id="KW-0812">Transmembrane</keyword>
<protein>
    <submittedName>
        <fullName evidence="7">O-antigen ligase</fullName>
    </submittedName>
</protein>
<feature type="transmembrane region" description="Helical" evidence="5">
    <location>
        <begin position="152"/>
        <end position="173"/>
    </location>
</feature>
<sequence>MPTALPLLLLQSLCLLPIAAILTKATVLTALAAVLAALAARRLVFPGLAGAVWSGAVVLLCYVSTLWAIVPANSLERTTQVLGVFLLWQGLAAAAAGWSEEDRRRLSDLNLRGWLITVVLMLAGLALGLLLKSPDGVIEPLHTFRGELHRHFISKNGAVILSITSLPVLAHVLRQRNGRLQAGAMLVILLAALLASHSSSSLNGLVCGLLVWGLHRRFPRLINTLLAYGIPVVILTMPLLLYKVDPHFVAVHVPHFPPSFYHRLVIWQFSIQHITMHPFLGWGFDAARSIPHGTDAFHHCFPVPWSPLPYEWSGQYLPLHTHNAALQIWLELGALGAVLVALAMHSLVRHQVIGNREGKASLMAGLITAALAIAFEAFGVAQAWWLMLVAIAWAAVKALPRE</sequence>
<keyword evidence="4 5" id="KW-0472">Membrane</keyword>
<dbReference type="InterPro" id="IPR007016">
    <property type="entry name" value="O-antigen_ligase-rel_domated"/>
</dbReference>
<feature type="transmembrane region" description="Helical" evidence="5">
    <location>
        <begin position="81"/>
        <end position="99"/>
    </location>
</feature>
<evidence type="ECO:0000256" key="5">
    <source>
        <dbReference type="SAM" id="Phobius"/>
    </source>
</evidence>
<gene>
    <name evidence="7" type="ORF">GALL_279370</name>
</gene>
<dbReference type="GO" id="GO:0016020">
    <property type="term" value="C:membrane"/>
    <property type="evidence" value="ECO:0007669"/>
    <property type="project" value="UniProtKB-SubCell"/>
</dbReference>
<feature type="transmembrane region" description="Helical" evidence="5">
    <location>
        <begin position="48"/>
        <end position="69"/>
    </location>
</feature>
<feature type="transmembrane region" description="Helical" evidence="5">
    <location>
        <begin position="326"/>
        <end position="348"/>
    </location>
</feature>
<comment type="caution">
    <text evidence="7">The sequence shown here is derived from an EMBL/GenBank/DDBJ whole genome shotgun (WGS) entry which is preliminary data.</text>
</comment>
<dbReference type="PANTHER" id="PTHR37422:SF17">
    <property type="entry name" value="O-ANTIGEN LIGASE"/>
    <property type="match status" value="1"/>
</dbReference>